<gene>
    <name evidence="1" type="ORF">Ddye_010821</name>
</gene>
<reference evidence="1" key="1">
    <citation type="journal article" date="2023" name="Plant J.">
        <title>Genome sequences and population genomics provide insights into the demographic history, inbreeding, and mutation load of two 'living fossil' tree species of Dipteronia.</title>
        <authorList>
            <person name="Feng Y."/>
            <person name="Comes H.P."/>
            <person name="Chen J."/>
            <person name="Zhu S."/>
            <person name="Lu R."/>
            <person name="Zhang X."/>
            <person name="Li P."/>
            <person name="Qiu J."/>
            <person name="Olsen K.M."/>
            <person name="Qiu Y."/>
        </authorList>
    </citation>
    <scope>NUCLEOTIDE SEQUENCE</scope>
    <source>
        <strain evidence="1">KIB01</strain>
    </source>
</reference>
<evidence type="ECO:0000313" key="2">
    <source>
        <dbReference type="Proteomes" id="UP001280121"/>
    </source>
</evidence>
<protein>
    <submittedName>
        <fullName evidence="1">Uncharacterized protein</fullName>
    </submittedName>
</protein>
<accession>A0AAD9XE37</accession>
<sequence>MGCFGKLRHKKRAANNQTYNDAALKSNITSGTKDGVEVTVEARVEVVVEAGVVLVMAGVWDITEGVEGAVVEAEDAVEVEAVEVHGLDT</sequence>
<organism evidence="1 2">
    <name type="scientific">Dipteronia dyeriana</name>
    <dbReference type="NCBI Taxonomy" id="168575"/>
    <lineage>
        <taxon>Eukaryota</taxon>
        <taxon>Viridiplantae</taxon>
        <taxon>Streptophyta</taxon>
        <taxon>Embryophyta</taxon>
        <taxon>Tracheophyta</taxon>
        <taxon>Spermatophyta</taxon>
        <taxon>Magnoliopsida</taxon>
        <taxon>eudicotyledons</taxon>
        <taxon>Gunneridae</taxon>
        <taxon>Pentapetalae</taxon>
        <taxon>rosids</taxon>
        <taxon>malvids</taxon>
        <taxon>Sapindales</taxon>
        <taxon>Sapindaceae</taxon>
        <taxon>Hippocastanoideae</taxon>
        <taxon>Acereae</taxon>
        <taxon>Dipteronia</taxon>
    </lineage>
</organism>
<keyword evidence="2" id="KW-1185">Reference proteome</keyword>
<comment type="caution">
    <text evidence="1">The sequence shown here is derived from an EMBL/GenBank/DDBJ whole genome shotgun (WGS) entry which is preliminary data.</text>
</comment>
<dbReference type="EMBL" id="JANJYI010000003">
    <property type="protein sequence ID" value="KAK2657769.1"/>
    <property type="molecule type" value="Genomic_DNA"/>
</dbReference>
<name>A0AAD9XE37_9ROSI</name>
<dbReference type="Proteomes" id="UP001280121">
    <property type="component" value="Unassembled WGS sequence"/>
</dbReference>
<dbReference type="AlphaFoldDB" id="A0AAD9XE37"/>
<proteinExistence type="predicted"/>
<evidence type="ECO:0000313" key="1">
    <source>
        <dbReference type="EMBL" id="KAK2657769.1"/>
    </source>
</evidence>